<comment type="caution">
    <text evidence="1">The sequence shown here is derived from an EMBL/GenBank/DDBJ whole genome shotgun (WGS) entry which is preliminary data.</text>
</comment>
<gene>
    <name evidence="1" type="ORF">BGZ70_008082</name>
</gene>
<dbReference type="SUPFAM" id="SSF52047">
    <property type="entry name" value="RNI-like"/>
    <property type="match status" value="1"/>
</dbReference>
<accession>A0A9P6J4B3</accession>
<name>A0A9P6J4B3_MORAP</name>
<keyword evidence="2" id="KW-1185">Reference proteome</keyword>
<dbReference type="EMBL" id="JAAAHY010000554">
    <property type="protein sequence ID" value="KAF9962291.1"/>
    <property type="molecule type" value="Genomic_DNA"/>
</dbReference>
<dbReference type="Proteomes" id="UP000738359">
    <property type="component" value="Unassembled WGS sequence"/>
</dbReference>
<protein>
    <submittedName>
        <fullName evidence="1">Uncharacterized protein</fullName>
    </submittedName>
</protein>
<evidence type="ECO:0000313" key="1">
    <source>
        <dbReference type="EMBL" id="KAF9962291.1"/>
    </source>
</evidence>
<organism evidence="1 2">
    <name type="scientific">Mortierella alpina</name>
    <name type="common">Oleaginous fungus</name>
    <name type="synonym">Mortierella renispora</name>
    <dbReference type="NCBI Taxonomy" id="64518"/>
    <lineage>
        <taxon>Eukaryota</taxon>
        <taxon>Fungi</taxon>
        <taxon>Fungi incertae sedis</taxon>
        <taxon>Mucoromycota</taxon>
        <taxon>Mortierellomycotina</taxon>
        <taxon>Mortierellomycetes</taxon>
        <taxon>Mortierellales</taxon>
        <taxon>Mortierellaceae</taxon>
        <taxon>Mortierella</taxon>
    </lineage>
</organism>
<dbReference type="Gene3D" id="3.80.10.10">
    <property type="entry name" value="Ribonuclease Inhibitor"/>
    <property type="match status" value="1"/>
</dbReference>
<proteinExistence type="predicted"/>
<reference evidence="1" key="1">
    <citation type="journal article" date="2020" name="Fungal Divers.">
        <title>Resolving the Mortierellaceae phylogeny through synthesis of multi-gene phylogenetics and phylogenomics.</title>
        <authorList>
            <person name="Vandepol N."/>
            <person name="Liber J."/>
            <person name="Desiro A."/>
            <person name="Na H."/>
            <person name="Kennedy M."/>
            <person name="Barry K."/>
            <person name="Grigoriev I.V."/>
            <person name="Miller A.N."/>
            <person name="O'Donnell K."/>
            <person name="Stajich J.E."/>
            <person name="Bonito G."/>
        </authorList>
    </citation>
    <scope>NUCLEOTIDE SEQUENCE</scope>
    <source>
        <strain evidence="1">CK1249</strain>
    </source>
</reference>
<evidence type="ECO:0000313" key="2">
    <source>
        <dbReference type="Proteomes" id="UP000738359"/>
    </source>
</evidence>
<sequence>MTNFCPGTYYFFESRLSTTAGLSRNLHYVRTVEIAIADSSILQQLAGGMPLPPGDSALVSNTTCVNLQRLNLDTAPTLSDDHFPSIISNITKLLNQNHNVTHLTLWLPDNAINYPALIAISNLKHLRFLAVNFRGRSMIRTRTISLILRACLPLPNLTELRIDYKRTVDWNVDVDEDEDEDTDVDVEGHCQGHCLETIIKAAAIDRFSQTPNASKIKVLHLPDVFEDIQASVALLLLQSGLLELESCSILTFTEDLGPKDVEQIVREHCTTVKHLRSAGYNRYEIGRLRKLEQLAWDVCIDFEWCMCDLTLSRGWLSEMAGLKNLKSITLPGHLSMMMGQPEVEFIHEHWPLLREINFQEERISNVASAAPWRWLLDKRPSLHYHAL</sequence>
<dbReference type="AlphaFoldDB" id="A0A9P6J4B3"/>
<dbReference type="InterPro" id="IPR032675">
    <property type="entry name" value="LRR_dom_sf"/>
</dbReference>